<keyword evidence="7" id="KW-0067">ATP-binding</keyword>
<gene>
    <name evidence="14" type="primary">dctS</name>
    <name evidence="14" type="ORF">NCCP691_30160</name>
</gene>
<dbReference type="PROSITE" id="PS50109">
    <property type="entry name" value="HIS_KIN"/>
    <property type="match status" value="1"/>
</dbReference>
<sequence length="695" mass="77197">MNLTPFTPLHRLFRRLGAAVPSRRQAWRWLLPILLVFLFLSTLLWLPWQTQRMESNERQEQLIADTLWVEQTIRFQLGRNEENLRLLASEVASGYLNERRLRDRLVALTRNNRELTRIAQFDDQGEAVLSTDDGTLTVADYSFQSRATWQLARETRAPRYSQPAPPPGLAGPMMLDYHVPIFSGDRYVGMLIASYSVASILAEMVPWWFAQDNEITVVDQDDNVIERRAAGGPGRGVYTHRRALDLPGANLTLRTDSVKGQPKLLPSLLVGSVIVLSIGLLWSLWALWRDINRRLAAEGALREQVAFRTAMENSLMTGLRARDLNGRITYVNPAFCQMVGIPAEELVGKSPPMPYWAPEAMDEYQQRFTQVLAGTVTPQFETIFLRSSGERFPVLIFESPLVDDSGRQTGWMGSILDISDRKQVEDLNRRQQEKLEASARLATMGEIASTLAHELNQPLAAISSYATGALNMLSSGADGGRLDLLRAALEKASSQAQRAGQIIRSVHTFVKRREPTREPVTVNALFDSVAPLVELQANQFFVVIQTEIAQGLPKVLADRVMLEQVLLNLTRNGIEAMQKVAPERRVLRMVARASADGAGVVIEIIDRGHGIPPDVAERLFSPFFSTKAEGMGMGLKICRTAVEFHGGTLIHEDNPGGGTVFRFTLPAEGHAAVPAAPDSGIIGGRDTANQSRTHQ</sequence>
<dbReference type="Pfam" id="PF00989">
    <property type="entry name" value="PAS"/>
    <property type="match status" value="1"/>
</dbReference>
<dbReference type="PRINTS" id="PR00344">
    <property type="entry name" value="BCTRLSENSOR"/>
</dbReference>
<evidence type="ECO:0000313" key="14">
    <source>
        <dbReference type="EMBL" id="GIZ53002.1"/>
    </source>
</evidence>
<dbReference type="Pfam" id="PF00512">
    <property type="entry name" value="HisKA"/>
    <property type="match status" value="1"/>
</dbReference>
<dbReference type="GO" id="GO:0016301">
    <property type="term" value="F:kinase activity"/>
    <property type="evidence" value="ECO:0007669"/>
    <property type="project" value="UniProtKB-KW"/>
</dbReference>
<evidence type="ECO:0000256" key="9">
    <source>
        <dbReference type="SAM" id="MobiDB-lite"/>
    </source>
</evidence>
<dbReference type="CDD" id="cd00130">
    <property type="entry name" value="PAS"/>
    <property type="match status" value="1"/>
</dbReference>
<dbReference type="InterPro" id="IPR003661">
    <property type="entry name" value="HisK_dim/P_dom"/>
</dbReference>
<dbReference type="Proteomes" id="UP000887222">
    <property type="component" value="Unassembled WGS sequence"/>
</dbReference>
<dbReference type="SMART" id="SM00387">
    <property type="entry name" value="HATPase_c"/>
    <property type="match status" value="1"/>
</dbReference>
<evidence type="ECO:0000256" key="1">
    <source>
        <dbReference type="ARBA" id="ARBA00000085"/>
    </source>
</evidence>
<keyword evidence="4" id="KW-0808">Transferase</keyword>
<keyword evidence="10" id="KW-1133">Transmembrane helix</keyword>
<keyword evidence="6 14" id="KW-0418">Kinase</keyword>
<keyword evidence="8" id="KW-0902">Two-component regulatory system</keyword>
<dbReference type="InterPro" id="IPR000014">
    <property type="entry name" value="PAS"/>
</dbReference>
<keyword evidence="3" id="KW-0597">Phosphoprotein</keyword>
<comment type="caution">
    <text evidence="14">The sequence shown here is derived from an EMBL/GenBank/DDBJ whole genome shotgun (WGS) entry which is preliminary data.</text>
</comment>
<dbReference type="PROSITE" id="PS50112">
    <property type="entry name" value="PAS"/>
    <property type="match status" value="1"/>
</dbReference>
<accession>A0ABQ4Q7V9</accession>
<dbReference type="InterPro" id="IPR004358">
    <property type="entry name" value="Sig_transdc_His_kin-like_C"/>
</dbReference>
<dbReference type="EC" id="2.7.13.3" evidence="2"/>
<organism evidence="14 15">
    <name type="scientific">Noviherbaspirillum aridicola</name>
    <dbReference type="NCBI Taxonomy" id="2849687"/>
    <lineage>
        <taxon>Bacteria</taxon>
        <taxon>Pseudomonadati</taxon>
        <taxon>Pseudomonadota</taxon>
        <taxon>Betaproteobacteria</taxon>
        <taxon>Burkholderiales</taxon>
        <taxon>Oxalobacteraceae</taxon>
        <taxon>Noviherbaspirillum</taxon>
    </lineage>
</organism>
<keyword evidence="10" id="KW-0472">Membrane</keyword>
<evidence type="ECO:0000256" key="3">
    <source>
        <dbReference type="ARBA" id="ARBA00022553"/>
    </source>
</evidence>
<dbReference type="CDD" id="cd00082">
    <property type="entry name" value="HisKA"/>
    <property type="match status" value="1"/>
</dbReference>
<feature type="region of interest" description="Disordered" evidence="9">
    <location>
        <begin position="675"/>
        <end position="695"/>
    </location>
</feature>
<dbReference type="EMBL" id="BPMK01000013">
    <property type="protein sequence ID" value="GIZ53002.1"/>
    <property type="molecule type" value="Genomic_DNA"/>
</dbReference>
<name>A0ABQ4Q7V9_9BURK</name>
<evidence type="ECO:0000256" key="10">
    <source>
        <dbReference type="SAM" id="Phobius"/>
    </source>
</evidence>
<dbReference type="SUPFAM" id="SSF47384">
    <property type="entry name" value="Homodimeric domain of signal transducing histidine kinase"/>
    <property type="match status" value="1"/>
</dbReference>
<dbReference type="Gene3D" id="1.10.287.130">
    <property type="match status" value="1"/>
</dbReference>
<keyword evidence="10" id="KW-0812">Transmembrane</keyword>
<dbReference type="SMART" id="SM00388">
    <property type="entry name" value="HisKA"/>
    <property type="match status" value="1"/>
</dbReference>
<dbReference type="InterPro" id="IPR036890">
    <property type="entry name" value="HATPase_C_sf"/>
</dbReference>
<dbReference type="InterPro" id="IPR000700">
    <property type="entry name" value="PAS-assoc_C"/>
</dbReference>
<comment type="catalytic activity">
    <reaction evidence="1">
        <text>ATP + protein L-histidine = ADP + protein N-phospho-L-histidine.</text>
        <dbReference type="EC" id="2.7.13.3"/>
    </reaction>
</comment>
<dbReference type="InterPro" id="IPR013767">
    <property type="entry name" value="PAS_fold"/>
</dbReference>
<keyword evidence="5" id="KW-0547">Nucleotide-binding</keyword>
<evidence type="ECO:0000256" key="2">
    <source>
        <dbReference type="ARBA" id="ARBA00012438"/>
    </source>
</evidence>
<feature type="domain" description="Histidine kinase" evidence="11">
    <location>
        <begin position="450"/>
        <end position="669"/>
    </location>
</feature>
<dbReference type="InterPro" id="IPR003594">
    <property type="entry name" value="HATPase_dom"/>
</dbReference>
<feature type="transmembrane region" description="Helical" evidence="10">
    <location>
        <begin position="264"/>
        <end position="288"/>
    </location>
</feature>
<feature type="domain" description="PAC" evidence="13">
    <location>
        <begin position="378"/>
        <end position="430"/>
    </location>
</feature>
<dbReference type="NCBIfam" id="TIGR00229">
    <property type="entry name" value="sensory_box"/>
    <property type="match status" value="1"/>
</dbReference>
<feature type="domain" description="PAS" evidence="12">
    <location>
        <begin position="303"/>
        <end position="375"/>
    </location>
</feature>
<evidence type="ECO:0000259" key="13">
    <source>
        <dbReference type="PROSITE" id="PS50113"/>
    </source>
</evidence>
<dbReference type="SUPFAM" id="SSF55785">
    <property type="entry name" value="PYP-like sensor domain (PAS domain)"/>
    <property type="match status" value="1"/>
</dbReference>
<dbReference type="Gene3D" id="3.30.565.10">
    <property type="entry name" value="Histidine kinase-like ATPase, C-terminal domain"/>
    <property type="match status" value="1"/>
</dbReference>
<dbReference type="RefSeq" id="WP_220809425.1">
    <property type="nucleotide sequence ID" value="NZ_BPMK01000013.1"/>
</dbReference>
<dbReference type="Pfam" id="PF02518">
    <property type="entry name" value="HATPase_c"/>
    <property type="match status" value="1"/>
</dbReference>
<dbReference type="PROSITE" id="PS50113">
    <property type="entry name" value="PAC"/>
    <property type="match status" value="1"/>
</dbReference>
<reference evidence="14 15" key="1">
    <citation type="journal article" date="2022" name="Int. J. Syst. Evol. Microbiol.">
        <title>Noviherbaspirillum aridicola sp. nov., isolated from an arid soil in Pakistan.</title>
        <authorList>
            <person name="Khan I.U."/>
            <person name="Saqib M."/>
            <person name="Amin A."/>
            <person name="Hussain F."/>
            <person name="Li L."/>
            <person name="Liu Y.H."/>
            <person name="Fang B.Z."/>
            <person name="Ahmed I."/>
            <person name="Li W.J."/>
        </authorList>
    </citation>
    <scope>NUCLEOTIDE SEQUENCE [LARGE SCALE GENOMIC DNA]</scope>
    <source>
        <strain evidence="14 15">NCCP-691</strain>
    </source>
</reference>
<dbReference type="SMART" id="SM00091">
    <property type="entry name" value="PAS"/>
    <property type="match status" value="1"/>
</dbReference>
<evidence type="ECO:0000256" key="6">
    <source>
        <dbReference type="ARBA" id="ARBA00022777"/>
    </source>
</evidence>
<proteinExistence type="predicted"/>
<dbReference type="PANTHER" id="PTHR43065:SF10">
    <property type="entry name" value="PEROXIDE STRESS-ACTIVATED HISTIDINE KINASE MAK3"/>
    <property type="match status" value="1"/>
</dbReference>
<protein>
    <recommendedName>
        <fullName evidence="2">histidine kinase</fullName>
        <ecNumber evidence="2">2.7.13.3</ecNumber>
    </recommendedName>
</protein>
<dbReference type="InterPro" id="IPR035965">
    <property type="entry name" value="PAS-like_dom_sf"/>
</dbReference>
<dbReference type="InterPro" id="IPR036097">
    <property type="entry name" value="HisK_dim/P_sf"/>
</dbReference>
<evidence type="ECO:0000256" key="7">
    <source>
        <dbReference type="ARBA" id="ARBA00022840"/>
    </source>
</evidence>
<evidence type="ECO:0000256" key="8">
    <source>
        <dbReference type="ARBA" id="ARBA00023012"/>
    </source>
</evidence>
<keyword evidence="15" id="KW-1185">Reference proteome</keyword>
<evidence type="ECO:0000259" key="11">
    <source>
        <dbReference type="PROSITE" id="PS50109"/>
    </source>
</evidence>
<dbReference type="PANTHER" id="PTHR43065">
    <property type="entry name" value="SENSOR HISTIDINE KINASE"/>
    <property type="match status" value="1"/>
</dbReference>
<dbReference type="SMART" id="SM00086">
    <property type="entry name" value="PAC"/>
    <property type="match status" value="1"/>
</dbReference>
<dbReference type="SUPFAM" id="SSF55874">
    <property type="entry name" value="ATPase domain of HSP90 chaperone/DNA topoisomerase II/histidine kinase"/>
    <property type="match status" value="1"/>
</dbReference>
<feature type="transmembrane region" description="Helical" evidence="10">
    <location>
        <begin position="29"/>
        <end position="48"/>
    </location>
</feature>
<evidence type="ECO:0000256" key="4">
    <source>
        <dbReference type="ARBA" id="ARBA00022679"/>
    </source>
</evidence>
<dbReference type="InterPro" id="IPR005467">
    <property type="entry name" value="His_kinase_dom"/>
</dbReference>
<dbReference type="InterPro" id="IPR001610">
    <property type="entry name" value="PAC"/>
</dbReference>
<dbReference type="Gene3D" id="3.30.450.20">
    <property type="entry name" value="PAS domain"/>
    <property type="match status" value="2"/>
</dbReference>
<evidence type="ECO:0000313" key="15">
    <source>
        <dbReference type="Proteomes" id="UP000887222"/>
    </source>
</evidence>
<evidence type="ECO:0000256" key="5">
    <source>
        <dbReference type="ARBA" id="ARBA00022741"/>
    </source>
</evidence>
<evidence type="ECO:0000259" key="12">
    <source>
        <dbReference type="PROSITE" id="PS50112"/>
    </source>
</evidence>